<evidence type="ECO:0000313" key="2">
    <source>
        <dbReference type="Proteomes" id="UP000027946"/>
    </source>
</evidence>
<evidence type="ECO:0008006" key="3">
    <source>
        <dbReference type="Google" id="ProtNLM"/>
    </source>
</evidence>
<reference evidence="1 2" key="1">
    <citation type="submission" date="2014-03" db="EMBL/GenBank/DDBJ databases">
        <title>Genome sequence of Clostridium litorale W6, DSM 5388.</title>
        <authorList>
            <person name="Poehlein A."/>
            <person name="Jagirdar A."/>
            <person name="Khonsari B."/>
            <person name="Chibani C.M."/>
            <person name="Gutierrez Gutierrez D.A."/>
            <person name="Davydova E."/>
            <person name="Alghaithi H.S."/>
            <person name="Nair K.P."/>
            <person name="Dhamotharan K."/>
            <person name="Chandran L."/>
            <person name="G W."/>
            <person name="Daniel R."/>
        </authorList>
    </citation>
    <scope>NUCLEOTIDE SEQUENCE [LARGE SCALE GENOMIC DNA]</scope>
    <source>
        <strain evidence="1 2">W6</strain>
    </source>
</reference>
<sequence>MVNSMFSNKVMLQVAVIALALLLAGSAMQNRSSKSYFYGRVDRDLEEAVEEMKEMNKALFGIYMEQDIEEKCRVYTDHIFSLARFDDEIETEFNMQKGAFDWDDIWDIRWTMDAIRQKGELSKEDEEYLESAHSYNRRLIESYGEILSENKTDEYDFKRDGATIKKVYREFISRANKMASEQEYRDMTRYRPYYEDGGMKGNGMDEEFNISEKQAEEMAADVLEKLFGEKPAIENVGSPGEPEYEFYNSWDDGRDEDMYSISIDKNSGSLSMYKRSQVFIEGLKDEDLDKKAREIMDIFVPEGYVLYGREKWESDDEIDRIEYSFISQRGDVYDESHAAGISINSSGALNELYISDPFGRIGMEMPEAGVSKEDIRSSLKGNDAERVLTVRDINGQLQYRVFVRFGEELYTLIFDADTGEKVDFKKSENLYFNRVGGEMSR</sequence>
<dbReference type="EMBL" id="JJMM01000010">
    <property type="protein sequence ID" value="KDR95483.1"/>
    <property type="molecule type" value="Genomic_DNA"/>
</dbReference>
<dbReference type="STRING" id="1121324.CLIT_10c02100"/>
<keyword evidence="2" id="KW-1185">Reference proteome</keyword>
<protein>
    <recommendedName>
        <fullName evidence="3">PepSY domain-containing protein</fullName>
    </recommendedName>
</protein>
<organism evidence="1 2">
    <name type="scientific">Peptoclostridium litorale DSM 5388</name>
    <dbReference type="NCBI Taxonomy" id="1121324"/>
    <lineage>
        <taxon>Bacteria</taxon>
        <taxon>Bacillati</taxon>
        <taxon>Bacillota</taxon>
        <taxon>Clostridia</taxon>
        <taxon>Peptostreptococcales</taxon>
        <taxon>Peptoclostridiaceae</taxon>
        <taxon>Peptoclostridium</taxon>
    </lineage>
</organism>
<dbReference type="eggNOG" id="ENOG5033HZX">
    <property type="taxonomic scope" value="Bacteria"/>
</dbReference>
<name>A0A069RFB4_PEPLI</name>
<gene>
    <name evidence="1" type="ORF">CLIT_10c02100</name>
</gene>
<comment type="caution">
    <text evidence="1">The sequence shown here is derived from an EMBL/GenBank/DDBJ whole genome shotgun (WGS) entry which is preliminary data.</text>
</comment>
<proteinExistence type="predicted"/>
<dbReference type="AlphaFoldDB" id="A0A069RFB4"/>
<accession>A0A069RFB4</accession>
<dbReference type="Proteomes" id="UP000027946">
    <property type="component" value="Unassembled WGS sequence"/>
</dbReference>
<evidence type="ECO:0000313" key="1">
    <source>
        <dbReference type="EMBL" id="KDR95483.1"/>
    </source>
</evidence>